<dbReference type="Proteomes" id="UP001327560">
    <property type="component" value="Chromosome 1"/>
</dbReference>
<evidence type="ECO:0000313" key="1">
    <source>
        <dbReference type="EMBL" id="WOK94383.1"/>
    </source>
</evidence>
<reference evidence="1 2" key="1">
    <citation type="submission" date="2023-10" db="EMBL/GenBank/DDBJ databases">
        <title>Chromosome-scale genome assembly provides insights into flower coloration mechanisms of Canna indica.</title>
        <authorList>
            <person name="Li C."/>
        </authorList>
    </citation>
    <scope>NUCLEOTIDE SEQUENCE [LARGE SCALE GENOMIC DNA]</scope>
    <source>
        <tissue evidence="1">Flower</tissue>
    </source>
</reference>
<evidence type="ECO:0000313" key="2">
    <source>
        <dbReference type="Proteomes" id="UP001327560"/>
    </source>
</evidence>
<dbReference type="AlphaFoldDB" id="A0AAQ3JQJ7"/>
<organism evidence="1 2">
    <name type="scientific">Canna indica</name>
    <name type="common">Indian-shot</name>
    <dbReference type="NCBI Taxonomy" id="4628"/>
    <lineage>
        <taxon>Eukaryota</taxon>
        <taxon>Viridiplantae</taxon>
        <taxon>Streptophyta</taxon>
        <taxon>Embryophyta</taxon>
        <taxon>Tracheophyta</taxon>
        <taxon>Spermatophyta</taxon>
        <taxon>Magnoliopsida</taxon>
        <taxon>Liliopsida</taxon>
        <taxon>Zingiberales</taxon>
        <taxon>Cannaceae</taxon>
        <taxon>Canna</taxon>
    </lineage>
</organism>
<gene>
    <name evidence="1" type="ORF">Cni_G03085</name>
</gene>
<proteinExistence type="predicted"/>
<sequence>MGCFHSSCKAPAPAPDCVRVIHITGQSQDLKAPVTAGQLTGSPPKHALYTSAHLASFGSSWFRPDDLLEPGRIYFLLPHAVLRSESSAVDLATLTTRLLAAANKGESCAPPVAAKPCRPRIRSTWKLELDAIEE</sequence>
<name>A0AAQ3JQJ7_9LILI</name>
<dbReference type="EMBL" id="CP136890">
    <property type="protein sequence ID" value="WOK94383.1"/>
    <property type="molecule type" value="Genomic_DNA"/>
</dbReference>
<accession>A0AAQ3JQJ7</accession>
<dbReference type="Pfam" id="PF14009">
    <property type="entry name" value="PADRE"/>
    <property type="match status" value="1"/>
</dbReference>
<protein>
    <submittedName>
        <fullName evidence="1">Uncharacterized protein</fullName>
    </submittedName>
</protein>
<dbReference type="InterPro" id="IPR025322">
    <property type="entry name" value="PADRE_dom"/>
</dbReference>
<keyword evidence="2" id="KW-1185">Reference proteome</keyword>
<dbReference type="PANTHER" id="PTHR33052">
    <property type="entry name" value="DUF4228 DOMAIN PROTEIN-RELATED"/>
    <property type="match status" value="1"/>
</dbReference>